<evidence type="ECO:0000259" key="7">
    <source>
        <dbReference type="Pfam" id="PF08240"/>
    </source>
</evidence>
<feature type="domain" description="Alcohol dehydrogenase-like C-terminal" evidence="6">
    <location>
        <begin position="194"/>
        <end position="266"/>
    </location>
</feature>
<evidence type="ECO:0000313" key="9">
    <source>
        <dbReference type="Proteomes" id="UP000605427"/>
    </source>
</evidence>
<dbReference type="Gene3D" id="3.40.50.720">
    <property type="entry name" value="NAD(P)-binding Rossmann-like Domain"/>
    <property type="match status" value="1"/>
</dbReference>
<evidence type="ECO:0000256" key="5">
    <source>
        <dbReference type="RuleBase" id="RU361277"/>
    </source>
</evidence>
<dbReference type="Pfam" id="PF08240">
    <property type="entry name" value="ADH_N"/>
    <property type="match status" value="1"/>
</dbReference>
<feature type="domain" description="Alcohol dehydrogenase-like N-terminal" evidence="7">
    <location>
        <begin position="28"/>
        <end position="145"/>
    </location>
</feature>
<dbReference type="InterPro" id="IPR013154">
    <property type="entry name" value="ADH-like_N"/>
</dbReference>
<dbReference type="Pfam" id="PF00107">
    <property type="entry name" value="ADH_zinc_N"/>
    <property type="match status" value="1"/>
</dbReference>
<comment type="caution">
    <text evidence="8">The sequence shown here is derived from an EMBL/GenBank/DDBJ whole genome shotgun (WGS) entry which is preliminary data.</text>
</comment>
<dbReference type="InterPro" id="IPR036291">
    <property type="entry name" value="NAD(P)-bd_dom_sf"/>
</dbReference>
<dbReference type="PANTHER" id="PTHR42813">
    <property type="entry name" value="ZINC-TYPE ALCOHOL DEHYDROGENASE-LIKE"/>
    <property type="match status" value="1"/>
</dbReference>
<organism evidence="8 9">
    <name type="scientific">Saccharibacillus endophyticus</name>
    <dbReference type="NCBI Taxonomy" id="2060666"/>
    <lineage>
        <taxon>Bacteria</taxon>
        <taxon>Bacillati</taxon>
        <taxon>Bacillota</taxon>
        <taxon>Bacilli</taxon>
        <taxon>Bacillales</taxon>
        <taxon>Paenibacillaceae</taxon>
        <taxon>Saccharibacillus</taxon>
    </lineage>
</organism>
<evidence type="ECO:0000256" key="3">
    <source>
        <dbReference type="ARBA" id="ARBA00022833"/>
    </source>
</evidence>
<protein>
    <submittedName>
        <fullName evidence="8">Glutathione-dependent formaldehyde dehydrogenase</fullName>
    </submittedName>
</protein>
<keyword evidence="2 5" id="KW-0479">Metal-binding</keyword>
<comment type="similarity">
    <text evidence="5">Belongs to the zinc-containing alcohol dehydrogenase family.</text>
</comment>
<sequence>MGDMKALTYQGKRKVKVKDVATPKLEKRDDILIRVTSTSICGSDLHLFNGEIPGMTDDYIIGHEPMGIVEEIGSDVTHVKKGDRVIIPFNVSCGQCFFCQNQMESQCDNANENPAKDTGAMLGYSHTYGGFAGGQAELLRVPYGNFGPLVIPPDAEVTDEQVLLLSDVIPTAYWSVDNAGVKKGDTVIVLGCGPIGLMVQKFAWQKGAKRVIAVDHVEYRLEHARRTNRVETFNFMENDDLDKHLLEITSGGADVVIDCVGLDSEKTFMEKVETKLKLQGGGLGAFHMASNVVRKFGTIQVTGVYGLRYNNFPFGHIFERNVTIKTGQAPVIHYMPELFNQIKTGQLDPTDIITHRLSLDEAEHAYDIFDSKKEDCIKVVLKP</sequence>
<evidence type="ECO:0000259" key="6">
    <source>
        <dbReference type="Pfam" id="PF00107"/>
    </source>
</evidence>
<reference evidence="9" key="1">
    <citation type="journal article" date="2019" name="Int. J. Syst. Evol. Microbiol.">
        <title>The Global Catalogue of Microorganisms (GCM) 10K type strain sequencing project: providing services to taxonomists for standard genome sequencing and annotation.</title>
        <authorList>
            <consortium name="The Broad Institute Genomics Platform"/>
            <consortium name="The Broad Institute Genome Sequencing Center for Infectious Disease"/>
            <person name="Wu L."/>
            <person name="Ma J."/>
        </authorList>
    </citation>
    <scope>NUCLEOTIDE SEQUENCE [LARGE SCALE GENOMIC DNA]</scope>
    <source>
        <strain evidence="9">CCM 8702</strain>
    </source>
</reference>
<dbReference type="SUPFAM" id="SSF51735">
    <property type="entry name" value="NAD(P)-binding Rossmann-fold domains"/>
    <property type="match status" value="1"/>
</dbReference>
<dbReference type="EMBL" id="BMDD01000001">
    <property type="protein sequence ID" value="GGH70036.1"/>
    <property type="molecule type" value="Genomic_DNA"/>
</dbReference>
<gene>
    <name evidence="8" type="primary">adhB</name>
    <name evidence="8" type="ORF">GCM10007362_05720</name>
</gene>
<dbReference type="PANTHER" id="PTHR42813:SF2">
    <property type="entry name" value="DEHYDROGENASE, ZINC-CONTAINING, PUTATIVE (AFU_ORTHOLOGUE AFUA_2G02810)-RELATED"/>
    <property type="match status" value="1"/>
</dbReference>
<keyword evidence="4" id="KW-0560">Oxidoreductase</keyword>
<dbReference type="SUPFAM" id="SSF50129">
    <property type="entry name" value="GroES-like"/>
    <property type="match status" value="1"/>
</dbReference>
<evidence type="ECO:0000256" key="2">
    <source>
        <dbReference type="ARBA" id="ARBA00022723"/>
    </source>
</evidence>
<dbReference type="Gene3D" id="3.90.180.10">
    <property type="entry name" value="Medium-chain alcohol dehydrogenases, catalytic domain"/>
    <property type="match status" value="1"/>
</dbReference>
<evidence type="ECO:0000313" key="8">
    <source>
        <dbReference type="EMBL" id="GGH70036.1"/>
    </source>
</evidence>
<keyword evidence="9" id="KW-1185">Reference proteome</keyword>
<dbReference type="InterPro" id="IPR011032">
    <property type="entry name" value="GroES-like_sf"/>
</dbReference>
<name>A0ABQ1ZMU2_9BACL</name>
<evidence type="ECO:0000256" key="1">
    <source>
        <dbReference type="ARBA" id="ARBA00001947"/>
    </source>
</evidence>
<dbReference type="InterPro" id="IPR013149">
    <property type="entry name" value="ADH-like_C"/>
</dbReference>
<dbReference type="CDD" id="cd08283">
    <property type="entry name" value="FDH_like_1"/>
    <property type="match status" value="1"/>
</dbReference>
<accession>A0ABQ1ZMU2</accession>
<dbReference type="InterPro" id="IPR002328">
    <property type="entry name" value="ADH_Zn_CS"/>
</dbReference>
<comment type="cofactor">
    <cofactor evidence="1 5">
        <name>Zn(2+)</name>
        <dbReference type="ChEBI" id="CHEBI:29105"/>
    </cofactor>
</comment>
<evidence type="ECO:0000256" key="4">
    <source>
        <dbReference type="ARBA" id="ARBA00023002"/>
    </source>
</evidence>
<proteinExistence type="inferred from homology"/>
<dbReference type="Proteomes" id="UP000605427">
    <property type="component" value="Unassembled WGS sequence"/>
</dbReference>
<keyword evidence="3 5" id="KW-0862">Zinc</keyword>
<dbReference type="PROSITE" id="PS00059">
    <property type="entry name" value="ADH_ZINC"/>
    <property type="match status" value="1"/>
</dbReference>